<dbReference type="EMBL" id="FRAD01000017">
    <property type="protein sequence ID" value="SHK20964.1"/>
    <property type="molecule type" value="Genomic_DNA"/>
</dbReference>
<sequence length="206" mass="23412">MKVSNKVKSKKLKPAKTSALQFMFFFFPIMAIVSFILILKFPGTIDATKNVVISIDKENKTVSGTANLDKNLSVSKLTNFCIDSSFVVLDYAVSKNFEVKPKSMKINSENYIVDIKLNPDCKLEELPSSKPNRKLYISSNDYILDMKITGANGFQISGEDAISSFVKKHLNLFLRGEQNELYETRPTEAYYVYEPNQKFLMEKSNN</sequence>
<gene>
    <name evidence="2" type="ORF">SAMN02745248_02043</name>
</gene>
<protein>
    <submittedName>
        <fullName evidence="2">Uncharacterized protein</fullName>
    </submittedName>
</protein>
<keyword evidence="3" id="KW-1185">Reference proteome</keyword>
<dbReference type="AlphaFoldDB" id="A0A1M6QL26"/>
<reference evidence="2 3" key="1">
    <citation type="submission" date="2016-11" db="EMBL/GenBank/DDBJ databases">
        <authorList>
            <person name="Jaros S."/>
            <person name="Januszkiewicz K."/>
            <person name="Wedrychowicz H."/>
        </authorList>
    </citation>
    <scope>NUCLEOTIDE SEQUENCE [LARGE SCALE GENOMIC DNA]</scope>
    <source>
        <strain evidence="2 3">DSM 3090</strain>
    </source>
</reference>
<dbReference type="STRING" id="1121331.SAMN02745248_02043"/>
<evidence type="ECO:0000313" key="2">
    <source>
        <dbReference type="EMBL" id="SHK20964.1"/>
    </source>
</evidence>
<evidence type="ECO:0000256" key="1">
    <source>
        <dbReference type="SAM" id="Phobius"/>
    </source>
</evidence>
<keyword evidence="1" id="KW-0812">Transmembrane</keyword>
<evidence type="ECO:0000313" key="3">
    <source>
        <dbReference type="Proteomes" id="UP000183952"/>
    </source>
</evidence>
<proteinExistence type="predicted"/>
<name>A0A1M6QL26_9CLOT</name>
<keyword evidence="1" id="KW-1133">Transmembrane helix</keyword>
<organism evidence="2 3">
    <name type="scientific">Hathewaya proteolytica DSM 3090</name>
    <dbReference type="NCBI Taxonomy" id="1121331"/>
    <lineage>
        <taxon>Bacteria</taxon>
        <taxon>Bacillati</taxon>
        <taxon>Bacillota</taxon>
        <taxon>Clostridia</taxon>
        <taxon>Eubacteriales</taxon>
        <taxon>Clostridiaceae</taxon>
        <taxon>Hathewaya</taxon>
    </lineage>
</organism>
<keyword evidence="1" id="KW-0472">Membrane</keyword>
<accession>A0A1M6QL26</accession>
<dbReference type="Proteomes" id="UP000183952">
    <property type="component" value="Unassembled WGS sequence"/>
</dbReference>
<dbReference type="RefSeq" id="WP_072903987.1">
    <property type="nucleotide sequence ID" value="NZ_FRAD01000017.1"/>
</dbReference>
<feature type="transmembrane region" description="Helical" evidence="1">
    <location>
        <begin position="20"/>
        <end position="39"/>
    </location>
</feature>